<feature type="compositionally biased region" description="Polar residues" evidence="1">
    <location>
        <begin position="200"/>
        <end position="210"/>
    </location>
</feature>
<protein>
    <recommendedName>
        <fullName evidence="3">PHD-type zinc finger plants domain-containing protein</fullName>
    </recommendedName>
</protein>
<feature type="chain" id="PRO_5013639989" description="PHD-type zinc finger plants domain-containing protein" evidence="2">
    <location>
        <begin position="28"/>
        <end position="248"/>
    </location>
</feature>
<feature type="signal peptide" evidence="2">
    <location>
        <begin position="1"/>
        <end position="27"/>
    </location>
</feature>
<feature type="domain" description="PHD-type zinc finger plants" evidence="3">
    <location>
        <begin position="67"/>
        <end position="109"/>
    </location>
</feature>
<reference evidence="4 5" key="1">
    <citation type="submission" date="2017-09" db="EMBL/GenBank/DDBJ databases">
        <title>WGS assembly of Aquilegia coerulea Goldsmith.</title>
        <authorList>
            <person name="Hodges S."/>
            <person name="Kramer E."/>
            <person name="Nordborg M."/>
            <person name="Tomkins J."/>
            <person name="Borevitz J."/>
            <person name="Derieg N."/>
            <person name="Yan J."/>
            <person name="Mihaltcheva S."/>
            <person name="Hayes R.D."/>
            <person name="Rokhsar D."/>
        </authorList>
    </citation>
    <scope>NUCLEOTIDE SEQUENCE [LARGE SCALE GENOMIC DNA]</scope>
    <source>
        <strain evidence="5">cv. Goldsmith</strain>
    </source>
</reference>
<keyword evidence="2" id="KW-0732">Signal</keyword>
<dbReference type="PANTHER" id="PTHR33779">
    <property type="entry name" value="EXPRESSED PROTEIN"/>
    <property type="match status" value="1"/>
</dbReference>
<dbReference type="InterPro" id="IPR056874">
    <property type="entry name" value="PHD_dom_pln"/>
</dbReference>
<organism evidence="4 5">
    <name type="scientific">Aquilegia coerulea</name>
    <name type="common">Rocky mountain columbine</name>
    <dbReference type="NCBI Taxonomy" id="218851"/>
    <lineage>
        <taxon>Eukaryota</taxon>
        <taxon>Viridiplantae</taxon>
        <taxon>Streptophyta</taxon>
        <taxon>Embryophyta</taxon>
        <taxon>Tracheophyta</taxon>
        <taxon>Spermatophyta</taxon>
        <taxon>Magnoliopsida</taxon>
        <taxon>Ranunculales</taxon>
        <taxon>Ranunculaceae</taxon>
        <taxon>Thalictroideae</taxon>
        <taxon>Aquilegia</taxon>
    </lineage>
</organism>
<evidence type="ECO:0000259" key="3">
    <source>
        <dbReference type="Pfam" id="PF25054"/>
    </source>
</evidence>
<dbReference type="EMBL" id="KZ305032">
    <property type="protein sequence ID" value="PIA46497.1"/>
    <property type="molecule type" value="Genomic_DNA"/>
</dbReference>
<accession>A0A2G5DTA8</accession>
<sequence length="248" mass="28491">KRKKPHCLLWCVVVWLCSCPSFHPSLSLFYSLTKNKNYKAEMTTKDAHDHDVSSSTLPTTIAKLECCMCGDYGLSQQLFRCRVCLSRFQHRYCSNLYPKAEIYRVCNWCLNKEGTKLEAGGGTKLERTRSFASLSFTYRSNNNTKGEEEEDKKKKIKRNDHGNNHISNRIISSMKVRRGETSSSSTSSNDQLHVKKNSSIKKQSAHSDQSIGKKKIVFRSEGSLRRTKSEVFRGKVQRYKLLEEVCIQ</sequence>
<dbReference type="Proteomes" id="UP000230069">
    <property type="component" value="Unassembled WGS sequence"/>
</dbReference>
<dbReference type="AlphaFoldDB" id="A0A2G5DTA8"/>
<evidence type="ECO:0000256" key="2">
    <source>
        <dbReference type="SAM" id="SignalP"/>
    </source>
</evidence>
<feature type="region of interest" description="Disordered" evidence="1">
    <location>
        <begin position="142"/>
        <end position="214"/>
    </location>
</feature>
<keyword evidence="5" id="KW-1185">Reference proteome</keyword>
<proteinExistence type="predicted"/>
<name>A0A2G5DTA8_AQUCA</name>
<dbReference type="OrthoDB" id="1935489at2759"/>
<gene>
    <name evidence="4" type="ORF">AQUCO_01500206v1</name>
</gene>
<evidence type="ECO:0000256" key="1">
    <source>
        <dbReference type="SAM" id="MobiDB-lite"/>
    </source>
</evidence>
<dbReference type="PANTHER" id="PTHR33779:SF1">
    <property type="entry name" value="EXPRESSED PROTEIN"/>
    <property type="match status" value="1"/>
</dbReference>
<feature type="non-terminal residue" evidence="4">
    <location>
        <position position="1"/>
    </location>
</feature>
<evidence type="ECO:0000313" key="4">
    <source>
        <dbReference type="EMBL" id="PIA46497.1"/>
    </source>
</evidence>
<dbReference type="Pfam" id="PF25054">
    <property type="entry name" value="PHD_pln"/>
    <property type="match status" value="1"/>
</dbReference>
<evidence type="ECO:0000313" key="5">
    <source>
        <dbReference type="Proteomes" id="UP000230069"/>
    </source>
</evidence>